<gene>
    <name evidence="3" type="ORF">EST38_g9439</name>
</gene>
<name>A0A4Q2D9Y9_9AGAR</name>
<feature type="compositionally biased region" description="Low complexity" evidence="2">
    <location>
        <begin position="283"/>
        <end position="296"/>
    </location>
</feature>
<feature type="coiled-coil region" evidence="1">
    <location>
        <begin position="223"/>
        <end position="279"/>
    </location>
</feature>
<sequence length="315" mass="36736">MTQTSPTSPPSMFDKKHYWDFVTFSVQGCLFRLPKHRFVEESELFCKQYDLDFNMEKEYGLEDQQLDVVKLDVDVEDFRAFLTVLYPRNGDDASLNLDQWRAVLRLSTKWFFNDIRGQAIMKIDVIDLPLPERIALAKDHQVSSWLLAGYRQLVVRKKAITVEEAEKIDLRKAILVCELRERFKEPYFSDSDIEDGILAAFNTDFNKIRETEVKYPTKKEKKAMEAKEAETREDEEAKALMEEEEIMRQEAIQRYDSQLEEQRLNLVRLEREKEQVLLNEPLYLAAPTAPTPLATAGGSDDVEGPNLKKKKGKRK</sequence>
<feature type="region of interest" description="Disordered" evidence="2">
    <location>
        <begin position="283"/>
        <end position="315"/>
    </location>
</feature>
<organism evidence="3 4">
    <name type="scientific">Candolleomyces aberdarensis</name>
    <dbReference type="NCBI Taxonomy" id="2316362"/>
    <lineage>
        <taxon>Eukaryota</taxon>
        <taxon>Fungi</taxon>
        <taxon>Dikarya</taxon>
        <taxon>Basidiomycota</taxon>
        <taxon>Agaricomycotina</taxon>
        <taxon>Agaricomycetes</taxon>
        <taxon>Agaricomycetidae</taxon>
        <taxon>Agaricales</taxon>
        <taxon>Agaricineae</taxon>
        <taxon>Psathyrellaceae</taxon>
        <taxon>Candolleomyces</taxon>
    </lineage>
</organism>
<dbReference type="EMBL" id="SDEE01000440">
    <property type="protein sequence ID" value="RXW16407.1"/>
    <property type="molecule type" value="Genomic_DNA"/>
</dbReference>
<dbReference type="STRING" id="2316362.A0A4Q2D9Y9"/>
<proteinExistence type="predicted"/>
<reference evidence="3 4" key="1">
    <citation type="submission" date="2019-01" db="EMBL/GenBank/DDBJ databases">
        <title>Draft genome sequence of Psathyrella aberdarensis IHI B618.</title>
        <authorList>
            <person name="Buettner E."/>
            <person name="Kellner H."/>
        </authorList>
    </citation>
    <scope>NUCLEOTIDE SEQUENCE [LARGE SCALE GENOMIC DNA]</scope>
    <source>
        <strain evidence="3 4">IHI B618</strain>
    </source>
</reference>
<evidence type="ECO:0008006" key="5">
    <source>
        <dbReference type="Google" id="ProtNLM"/>
    </source>
</evidence>
<accession>A0A4Q2D9Y9</accession>
<dbReference type="AlphaFoldDB" id="A0A4Q2D9Y9"/>
<dbReference type="Proteomes" id="UP000290288">
    <property type="component" value="Unassembled WGS sequence"/>
</dbReference>
<evidence type="ECO:0000313" key="3">
    <source>
        <dbReference type="EMBL" id="RXW16407.1"/>
    </source>
</evidence>
<dbReference type="OrthoDB" id="3199068at2759"/>
<evidence type="ECO:0000256" key="2">
    <source>
        <dbReference type="SAM" id="MobiDB-lite"/>
    </source>
</evidence>
<comment type="caution">
    <text evidence="3">The sequence shown here is derived from an EMBL/GenBank/DDBJ whole genome shotgun (WGS) entry which is preliminary data.</text>
</comment>
<evidence type="ECO:0000313" key="4">
    <source>
        <dbReference type="Proteomes" id="UP000290288"/>
    </source>
</evidence>
<keyword evidence="1" id="KW-0175">Coiled coil</keyword>
<keyword evidence="4" id="KW-1185">Reference proteome</keyword>
<protein>
    <recommendedName>
        <fullName evidence="5">BTB domain-containing protein</fullName>
    </recommendedName>
</protein>
<evidence type="ECO:0000256" key="1">
    <source>
        <dbReference type="SAM" id="Coils"/>
    </source>
</evidence>